<evidence type="ECO:0000313" key="8">
    <source>
        <dbReference type="Proteomes" id="UP001628193"/>
    </source>
</evidence>
<dbReference type="InterPro" id="IPR007195">
    <property type="entry name" value="TolB_N"/>
</dbReference>
<dbReference type="InterPro" id="IPR011659">
    <property type="entry name" value="WD40"/>
</dbReference>
<gene>
    <name evidence="7" type="primary">tolB_1</name>
    <name evidence="5" type="synonym">tolB</name>
    <name evidence="7" type="ORF">SIID45300_00043</name>
</gene>
<protein>
    <recommendedName>
        <fullName evidence="5">Tol-Pal system protein TolB</fullName>
    </recommendedName>
</protein>
<dbReference type="SUPFAM" id="SSF69304">
    <property type="entry name" value="Tricorn protease N-terminal domain"/>
    <property type="match status" value="1"/>
</dbReference>
<keyword evidence="8" id="KW-1185">Reference proteome</keyword>
<dbReference type="PANTHER" id="PTHR36842">
    <property type="entry name" value="PROTEIN TOLB HOMOLOG"/>
    <property type="match status" value="1"/>
</dbReference>
<dbReference type="SUPFAM" id="SSF52964">
    <property type="entry name" value="TolB, N-terminal domain"/>
    <property type="match status" value="1"/>
</dbReference>
<evidence type="ECO:0000256" key="4">
    <source>
        <dbReference type="ARBA" id="ARBA00022764"/>
    </source>
</evidence>
<dbReference type="Pfam" id="PF07676">
    <property type="entry name" value="PD40"/>
    <property type="match status" value="5"/>
</dbReference>
<dbReference type="InterPro" id="IPR014167">
    <property type="entry name" value="Tol-Pal_TolB"/>
</dbReference>
<proteinExistence type="inferred from homology"/>
<keyword evidence="5" id="KW-0132">Cell division</keyword>
<comment type="subunit">
    <text evidence="5">The Tol-Pal system is composed of five core proteins: the inner membrane proteins TolA, TolQ and TolR, the periplasmic protein TolB and the outer membrane protein Pal. They form a network linking the inner and outer membranes and the peptidoglycan layer.</text>
</comment>
<comment type="function">
    <text evidence="5">Part of the Tol-Pal system, which plays a role in outer membrane invagination during cell division and is important for maintaining outer membrane integrity.</text>
</comment>
<sequence>MNRATHKGLSFSYLLLVSLLVLCLPGMARAGLQIDISKGGLQPMPIAIPKFLDTNPDGSVNPSAAMGNRIADVIASDLERSGLFQILDRKGFLQDSASLWKEGPNFSDWRKNGAEAVVSGAVIDSGGQVNADFFLHDVYRGAPVGKGQRFSAPKPEWHLVAHRIADEIYSRLTGESGYFSSRIVFVAERGDKKWLSIMDQDGLNRTDLTEGRSLVLTPRFSPSGETIFFVSYVSGEPRIYRRELYTGKTYPEGDYPGLNSAPSWAPDGSKMAMTLNKDGNAEIYVKDLGSGTLTRLTQNPGIDTSPSWSPDGRRIVFNSDRGGSPQIYTMNADGSNQTRITFAGNYNAAPSWSPRGDLIAFVKGGGGGFGISVVNPQGNQERTLTSSWMDESPAWAPNGRVIAFTREMQGKGSKLYTIDLTGQNERIVPMEADIRASDPSWSPLLR</sequence>
<feature type="domain" description="TolB N-terminal" evidence="6">
    <location>
        <begin position="32"/>
        <end position="142"/>
    </location>
</feature>
<dbReference type="EMBL" id="BAAFGK010000001">
    <property type="protein sequence ID" value="GAB0055748.1"/>
    <property type="molecule type" value="Genomic_DNA"/>
</dbReference>
<evidence type="ECO:0000256" key="3">
    <source>
        <dbReference type="ARBA" id="ARBA00022729"/>
    </source>
</evidence>
<dbReference type="Gene3D" id="2.120.10.30">
    <property type="entry name" value="TolB, C-terminal domain"/>
    <property type="match status" value="1"/>
</dbReference>
<dbReference type="Pfam" id="PF04052">
    <property type="entry name" value="TolB_N"/>
    <property type="match status" value="1"/>
</dbReference>
<comment type="caution">
    <text evidence="7">The sequence shown here is derived from an EMBL/GenBank/DDBJ whole genome shotgun (WGS) entry which is preliminary data.</text>
</comment>
<keyword evidence="3 5" id="KW-0732">Signal</keyword>
<reference evidence="7 8" key="1">
    <citation type="submission" date="2024-09" db="EMBL/GenBank/DDBJ databases">
        <title>Draft genome sequence of Candidatus Magnetaquicoccaceae bacterium FCR-1.</title>
        <authorList>
            <person name="Shimoshige H."/>
            <person name="Shimamura S."/>
            <person name="Taoka A."/>
            <person name="Kobayashi H."/>
            <person name="Maekawa T."/>
        </authorList>
    </citation>
    <scope>NUCLEOTIDE SEQUENCE [LARGE SCALE GENOMIC DNA]</scope>
    <source>
        <strain evidence="7 8">FCR-1</strain>
    </source>
</reference>
<dbReference type="Proteomes" id="UP001628193">
    <property type="component" value="Unassembled WGS sequence"/>
</dbReference>
<keyword evidence="5" id="KW-0131">Cell cycle</keyword>
<evidence type="ECO:0000256" key="5">
    <source>
        <dbReference type="HAMAP-Rule" id="MF_00671"/>
    </source>
</evidence>
<dbReference type="HAMAP" id="MF_00671">
    <property type="entry name" value="TolB"/>
    <property type="match status" value="1"/>
</dbReference>
<keyword evidence="4 5" id="KW-0574">Periplasm</keyword>
<dbReference type="InterPro" id="IPR011042">
    <property type="entry name" value="6-blade_b-propeller_TolB-like"/>
</dbReference>
<evidence type="ECO:0000256" key="2">
    <source>
        <dbReference type="ARBA" id="ARBA00009820"/>
    </source>
</evidence>
<evidence type="ECO:0000259" key="6">
    <source>
        <dbReference type="Pfam" id="PF04052"/>
    </source>
</evidence>
<comment type="subcellular location">
    <subcellularLocation>
        <location evidence="1 5">Periplasm</location>
    </subcellularLocation>
</comment>
<dbReference type="PANTHER" id="PTHR36842:SF1">
    <property type="entry name" value="PROTEIN TOLB"/>
    <property type="match status" value="1"/>
</dbReference>
<organism evidence="7 8">
    <name type="scientific">Candidatus Magnetaquiglobus chichijimensis</name>
    <dbReference type="NCBI Taxonomy" id="3141448"/>
    <lineage>
        <taxon>Bacteria</taxon>
        <taxon>Pseudomonadati</taxon>
        <taxon>Pseudomonadota</taxon>
        <taxon>Magnetococcia</taxon>
        <taxon>Magnetococcales</taxon>
        <taxon>Candidatus Magnetaquicoccaceae</taxon>
        <taxon>Candidatus Magnetaquiglobus</taxon>
    </lineage>
</organism>
<accession>A0ABQ0C4D7</accession>
<dbReference type="Gene3D" id="3.40.50.10070">
    <property type="entry name" value="TolB, N-terminal domain"/>
    <property type="match status" value="1"/>
</dbReference>
<evidence type="ECO:0000313" key="7">
    <source>
        <dbReference type="EMBL" id="GAB0055748.1"/>
    </source>
</evidence>
<evidence type="ECO:0000256" key="1">
    <source>
        <dbReference type="ARBA" id="ARBA00004418"/>
    </source>
</evidence>
<comment type="similarity">
    <text evidence="2 5">Belongs to the TolB family.</text>
</comment>
<name>A0ABQ0C4D7_9PROT</name>
<dbReference type="RefSeq" id="WP_420903460.1">
    <property type="nucleotide sequence ID" value="NZ_BAAFGK010000001.1"/>
</dbReference>
<dbReference type="NCBIfam" id="TIGR02800">
    <property type="entry name" value="propeller_TolB"/>
    <property type="match status" value="1"/>
</dbReference>